<reference evidence="1 2" key="1">
    <citation type="journal article" date="2015" name="Genome Biol.">
        <title>Comparative genomics of Steinernema reveals deeply conserved gene regulatory networks.</title>
        <authorList>
            <person name="Dillman A.R."/>
            <person name="Macchietto M."/>
            <person name="Porter C.F."/>
            <person name="Rogers A."/>
            <person name="Williams B."/>
            <person name="Antoshechkin I."/>
            <person name="Lee M.M."/>
            <person name="Goodwin Z."/>
            <person name="Lu X."/>
            <person name="Lewis E.E."/>
            <person name="Goodrich-Blair H."/>
            <person name="Stock S.P."/>
            <person name="Adams B.J."/>
            <person name="Sternberg P.W."/>
            <person name="Mortazavi A."/>
        </authorList>
    </citation>
    <scope>NUCLEOTIDE SEQUENCE [LARGE SCALE GENOMIC DNA]</scope>
    <source>
        <strain evidence="1 2">ALL</strain>
    </source>
</reference>
<dbReference type="Proteomes" id="UP000298663">
    <property type="component" value="Chromosome X"/>
</dbReference>
<proteinExistence type="predicted"/>
<dbReference type="AlphaFoldDB" id="A0A4U8V5F0"/>
<sequence length="71" mass="7951">MKTSLVALKGLQRRTFPELVNCQRAGLLVKQVINPARYPAPSFFGKMAYAHSTARFPILGLIVRNAFRCKS</sequence>
<gene>
    <name evidence="1" type="ORF">L596_006631</name>
</gene>
<name>A0A4U8V5F0_STECR</name>
<evidence type="ECO:0000313" key="2">
    <source>
        <dbReference type="Proteomes" id="UP000298663"/>
    </source>
</evidence>
<keyword evidence="2" id="KW-1185">Reference proteome</keyword>
<evidence type="ECO:0000313" key="1">
    <source>
        <dbReference type="EMBL" id="TMS40229.1"/>
    </source>
</evidence>
<protein>
    <submittedName>
        <fullName evidence="1">Uncharacterized protein</fullName>
    </submittedName>
</protein>
<dbReference type="EMBL" id="CM016762">
    <property type="protein sequence ID" value="TMS40229.1"/>
    <property type="molecule type" value="Genomic_DNA"/>
</dbReference>
<reference evidence="1 2" key="2">
    <citation type="journal article" date="2019" name="G3 (Bethesda)">
        <title>Hybrid Assembly of the Genome of the Entomopathogenic Nematode Steinernema carpocapsae Identifies the X-Chromosome.</title>
        <authorList>
            <person name="Serra L."/>
            <person name="Macchietto M."/>
            <person name="Macias-Munoz A."/>
            <person name="McGill C.J."/>
            <person name="Rodriguez I.M."/>
            <person name="Rodriguez B."/>
            <person name="Murad R."/>
            <person name="Mortazavi A."/>
        </authorList>
    </citation>
    <scope>NUCLEOTIDE SEQUENCE [LARGE SCALE GENOMIC DNA]</scope>
    <source>
        <strain evidence="1 2">ALL</strain>
    </source>
</reference>
<organism evidence="1 2">
    <name type="scientific">Steinernema carpocapsae</name>
    <name type="common">Entomopathogenic nematode</name>
    <dbReference type="NCBI Taxonomy" id="34508"/>
    <lineage>
        <taxon>Eukaryota</taxon>
        <taxon>Metazoa</taxon>
        <taxon>Ecdysozoa</taxon>
        <taxon>Nematoda</taxon>
        <taxon>Chromadorea</taxon>
        <taxon>Rhabditida</taxon>
        <taxon>Tylenchina</taxon>
        <taxon>Panagrolaimomorpha</taxon>
        <taxon>Strongyloidoidea</taxon>
        <taxon>Steinernematidae</taxon>
        <taxon>Steinernema</taxon>
    </lineage>
</organism>
<accession>A0A4U8V5F0</accession>